<protein>
    <recommendedName>
        <fullName evidence="1">Integrase core domain-containing protein</fullName>
    </recommendedName>
</protein>
<dbReference type="InterPro" id="IPR058913">
    <property type="entry name" value="Integrase_dom_put"/>
</dbReference>
<gene>
    <name evidence="2" type="ORF">JOQ06_023669</name>
</gene>
<evidence type="ECO:0000313" key="2">
    <source>
        <dbReference type="EMBL" id="KAJ4945991.1"/>
    </source>
</evidence>
<evidence type="ECO:0000259" key="1">
    <source>
        <dbReference type="Pfam" id="PF24764"/>
    </source>
</evidence>
<reference evidence="2" key="1">
    <citation type="submission" date="2022-11" db="EMBL/GenBank/DDBJ databases">
        <title>Chromosome-level genome of Pogonophryne albipinna.</title>
        <authorList>
            <person name="Jo E."/>
        </authorList>
    </citation>
    <scope>NUCLEOTIDE SEQUENCE</scope>
    <source>
        <strain evidence="2">SGF0006</strain>
        <tissue evidence="2">Muscle</tissue>
    </source>
</reference>
<accession>A0AAD6FS88</accession>
<name>A0AAD6FS88_9TELE</name>
<proteinExistence type="predicted"/>
<dbReference type="InterPro" id="IPR012337">
    <property type="entry name" value="RNaseH-like_sf"/>
</dbReference>
<keyword evidence="3" id="KW-1185">Reference proteome</keyword>
<sequence>HILKRQILERLLSKFELALIRAPLDLDFLEFACRQELYNIVLFGGVDGYSRKVMYLGASTNNRASTAYGFFLEATQRHGVPLRVRGDQGVENVQIARFMFSVRSTDRGSFISGKSVHNQ</sequence>
<dbReference type="PANTHER" id="PTHR46791:SF11">
    <property type="entry name" value="INTEGRASE CATALYTIC DOMAIN-CONTAINING PROTEIN"/>
    <property type="match status" value="1"/>
</dbReference>
<comment type="caution">
    <text evidence="2">The sequence shown here is derived from an EMBL/GenBank/DDBJ whole genome shotgun (WGS) entry which is preliminary data.</text>
</comment>
<dbReference type="AlphaFoldDB" id="A0AAD6FS88"/>
<feature type="non-terminal residue" evidence="2">
    <location>
        <position position="1"/>
    </location>
</feature>
<dbReference type="SUPFAM" id="SSF53098">
    <property type="entry name" value="Ribonuclease H-like"/>
    <property type="match status" value="1"/>
</dbReference>
<dbReference type="Pfam" id="PF24764">
    <property type="entry name" value="rva_4"/>
    <property type="match status" value="1"/>
</dbReference>
<dbReference type="EMBL" id="JAPTMU010000003">
    <property type="protein sequence ID" value="KAJ4945991.1"/>
    <property type="molecule type" value="Genomic_DNA"/>
</dbReference>
<dbReference type="PANTHER" id="PTHR46791">
    <property type="entry name" value="EXPRESSED PROTEIN"/>
    <property type="match status" value="1"/>
</dbReference>
<evidence type="ECO:0000313" key="3">
    <source>
        <dbReference type="Proteomes" id="UP001219934"/>
    </source>
</evidence>
<dbReference type="Proteomes" id="UP001219934">
    <property type="component" value="Unassembled WGS sequence"/>
</dbReference>
<organism evidence="2 3">
    <name type="scientific">Pogonophryne albipinna</name>
    <dbReference type="NCBI Taxonomy" id="1090488"/>
    <lineage>
        <taxon>Eukaryota</taxon>
        <taxon>Metazoa</taxon>
        <taxon>Chordata</taxon>
        <taxon>Craniata</taxon>
        <taxon>Vertebrata</taxon>
        <taxon>Euteleostomi</taxon>
        <taxon>Actinopterygii</taxon>
        <taxon>Neopterygii</taxon>
        <taxon>Teleostei</taxon>
        <taxon>Neoteleostei</taxon>
        <taxon>Acanthomorphata</taxon>
        <taxon>Eupercaria</taxon>
        <taxon>Perciformes</taxon>
        <taxon>Notothenioidei</taxon>
        <taxon>Pogonophryne</taxon>
    </lineage>
</organism>
<feature type="non-terminal residue" evidence="2">
    <location>
        <position position="119"/>
    </location>
</feature>
<feature type="domain" description="Integrase core" evidence="1">
    <location>
        <begin position="37"/>
        <end position="119"/>
    </location>
</feature>